<dbReference type="FunCoup" id="O44865">
    <property type="interactions" value="811"/>
</dbReference>
<dbReference type="Bgee" id="WBGene00019418">
    <property type="expression patterns" value="Expressed in embryo and 3 other cell types or tissues"/>
</dbReference>
<reference evidence="2 3" key="1">
    <citation type="journal article" date="1998" name="Science">
        <title>Genome sequence of the nematode C. elegans: a platform for investigating biology.</title>
        <authorList>
            <consortium name="The C. elegans sequencing consortium"/>
            <person name="Sulson J.E."/>
            <person name="Waterston R."/>
        </authorList>
    </citation>
    <scope>NUCLEOTIDE SEQUENCE [LARGE SCALE GENOMIC DNA]</scope>
    <source>
        <strain evidence="2 3">Bristol N2</strain>
    </source>
</reference>
<dbReference type="AGR" id="WB:WBGene00019418"/>
<gene>
    <name evidence="2 4" type="primary">fbxb-54</name>
    <name evidence="2" type="ORF">CELE_K05F6.7</name>
    <name evidence="4" type="ORF">K05F6.7</name>
</gene>
<dbReference type="STRING" id="6239.K05F6.7.1"/>
<dbReference type="KEGG" id="cel:CELE_K05F6.7"/>
<dbReference type="InterPro" id="IPR012885">
    <property type="entry name" value="F-box_Sdz-33"/>
</dbReference>
<dbReference type="HOGENOM" id="CLU_028840_1_3_1"/>
<dbReference type="PROSITE" id="PS50181">
    <property type="entry name" value="FBOX"/>
    <property type="match status" value="1"/>
</dbReference>
<dbReference type="InterPro" id="IPR001810">
    <property type="entry name" value="F-box_dom"/>
</dbReference>
<dbReference type="Pfam" id="PF07735">
    <property type="entry name" value="FBA_2"/>
    <property type="match status" value="1"/>
</dbReference>
<evidence type="ECO:0000313" key="2">
    <source>
        <dbReference type="EMBL" id="CCD72676.1"/>
    </source>
</evidence>
<dbReference type="eggNOG" id="ENOG502TJYM">
    <property type="taxonomic scope" value="Eukaryota"/>
</dbReference>
<dbReference type="CTD" id="173529"/>
<name>O44865_CAEEL</name>
<accession>O44865</accession>
<dbReference type="PhylomeDB" id="O44865"/>
<dbReference type="InParanoid" id="O44865"/>
<dbReference type="PIR" id="T32848">
    <property type="entry name" value="T32848"/>
</dbReference>
<dbReference type="UCSC" id="K05F6.7">
    <property type="organism name" value="c. elegans"/>
</dbReference>
<dbReference type="PANTHER" id="PTHR22899">
    <property type="entry name" value="CYCLIN-RELATED F-BOX FAMILY"/>
    <property type="match status" value="1"/>
</dbReference>
<dbReference type="GeneID" id="173529"/>
<dbReference type="OrthoDB" id="5908815at2759"/>
<evidence type="ECO:0000313" key="4">
    <source>
        <dbReference type="WormBase" id="K05F6.7"/>
    </source>
</evidence>
<dbReference type="OMA" id="WNEYNIS"/>
<dbReference type="EMBL" id="BX284602">
    <property type="protein sequence ID" value="CCD72676.1"/>
    <property type="molecule type" value="Genomic_DNA"/>
</dbReference>
<proteinExistence type="predicted"/>
<evidence type="ECO:0000313" key="3">
    <source>
        <dbReference type="Proteomes" id="UP000001940"/>
    </source>
</evidence>
<dbReference type="PaxDb" id="6239-K05F6.7"/>
<sequence length="334" mass="38713">MDGANSFPLLRLPDKNLKDVLRNMRTIELVCFSMVSQKTKDFTRELCIAGSSQLFIELTDWNEYNISNHDELSWMCSYKNKEVFLRDKVEHEVIRFSASWLDERRWLNHMVYIFHPSKNCVVSLDFRNMEVDASQVQIIKECLKGLNISQLDIYFTTEIKNAVTIIDTFPSVDELFLGGESNQQLGSTQSIALYHVLPQNFRELTLAVNVSLNDLLLTNCSFINVHSRQLTEQDINLFLKHWAVGLKPELEFFRCEKDSHIFNKNAILEGIAHEFAPIDRRFKVYDMRRRNRSQDGGIDIHLPQGIKATIAFDYGDTMSEICIAVHGTRYINFG</sequence>
<dbReference type="Proteomes" id="UP000001940">
    <property type="component" value="Chromosome II"/>
</dbReference>
<dbReference type="PANTHER" id="PTHR22899:SF0">
    <property type="entry name" value="F-BOX ASSOCIATED DOMAIN-CONTAINING PROTEIN-RELATED"/>
    <property type="match status" value="1"/>
</dbReference>
<feature type="domain" description="F-box" evidence="1">
    <location>
        <begin position="6"/>
        <end position="58"/>
    </location>
</feature>
<dbReference type="InterPro" id="IPR053222">
    <property type="entry name" value="Zygotic_Embryogenesis-Asso"/>
</dbReference>
<keyword evidence="3" id="KW-1185">Reference proteome</keyword>
<dbReference type="Pfam" id="PF00646">
    <property type="entry name" value="F-box"/>
    <property type="match status" value="1"/>
</dbReference>
<organism evidence="2 3">
    <name type="scientific">Caenorhabditis elegans</name>
    <dbReference type="NCBI Taxonomy" id="6239"/>
    <lineage>
        <taxon>Eukaryota</taxon>
        <taxon>Metazoa</taxon>
        <taxon>Ecdysozoa</taxon>
        <taxon>Nematoda</taxon>
        <taxon>Chromadorea</taxon>
        <taxon>Rhabditida</taxon>
        <taxon>Rhabditina</taxon>
        <taxon>Rhabditomorpha</taxon>
        <taxon>Rhabditoidea</taxon>
        <taxon>Rhabditidae</taxon>
        <taxon>Peloderinae</taxon>
        <taxon>Caenorhabditis</taxon>
    </lineage>
</organism>
<dbReference type="RefSeq" id="NP_493995.1">
    <property type="nucleotide sequence ID" value="NM_061594.3"/>
</dbReference>
<evidence type="ECO:0000259" key="1">
    <source>
        <dbReference type="PROSITE" id="PS50181"/>
    </source>
</evidence>
<dbReference type="WormBase" id="K05F6.7">
    <property type="protein sequence ID" value="CE28588"/>
    <property type="gene ID" value="WBGene00019418"/>
    <property type="gene designation" value="fbxb-54"/>
</dbReference>
<dbReference type="AlphaFoldDB" id="O44865"/>
<protein>
    <submittedName>
        <fullName evidence="2">F-box domain-containing protein</fullName>
    </submittedName>
</protein>